<dbReference type="InterPro" id="IPR028098">
    <property type="entry name" value="Glyco_trans_4-like_N"/>
</dbReference>
<dbReference type="Gene3D" id="3.40.50.2000">
    <property type="entry name" value="Glycogen Phosphorylase B"/>
    <property type="match status" value="2"/>
</dbReference>
<dbReference type="InterPro" id="IPR001296">
    <property type="entry name" value="Glyco_trans_1"/>
</dbReference>
<gene>
    <name evidence="3" type="ORF">H9811_02560</name>
</gene>
<dbReference type="GO" id="GO:0016758">
    <property type="term" value="F:hexosyltransferase activity"/>
    <property type="evidence" value="ECO:0007669"/>
    <property type="project" value="TreeGrafter"/>
</dbReference>
<dbReference type="SUPFAM" id="SSF53756">
    <property type="entry name" value="UDP-Glycosyltransferase/glycogen phosphorylase"/>
    <property type="match status" value="1"/>
</dbReference>
<dbReference type="AlphaFoldDB" id="A0A9D2JAA7"/>
<evidence type="ECO:0000313" key="3">
    <source>
        <dbReference type="EMBL" id="HIZ41424.1"/>
    </source>
</evidence>
<dbReference type="PANTHER" id="PTHR45947">
    <property type="entry name" value="SULFOQUINOVOSYL TRANSFERASE SQD2"/>
    <property type="match status" value="1"/>
</dbReference>
<sequence length="377" mass="41028">MTFCFFTAQYLPTPGGVERYTWNLARRCVAAGHRAIIVTSALPGLPARERDDDGLEIYRLPAFPVMGGRFPVLRPFAPAADLWAQSIDFAVIQTRMYTQSIWAARQCRRRGIPALVIDHSTGYMMHGGLGGVLGRWYEHLACGIIRRYGFPFYGVSGDVCHWLKTFGISAAGTLPNAVDPEELAALARAEDRADWRQRLQVPADGHLIAFVGRLIPEKGALQLAKAVQQLPGCVLAVAGTGPEEEALRAMGGSVHALGALPHAQIVQLLSQADCYCLPTEYAEGFPTTLLEAAACRCPIVCTHTAGTGELLPDGDYAVYLDDTRPESLAAALTTVLQNPGASRQRCERAFRNLAEHFTWQAVFATMMKTAQNAQSAR</sequence>
<comment type="caution">
    <text evidence="3">The sequence shown here is derived from an EMBL/GenBank/DDBJ whole genome shotgun (WGS) entry which is preliminary data.</text>
</comment>
<reference evidence="3" key="2">
    <citation type="submission" date="2021-04" db="EMBL/GenBank/DDBJ databases">
        <authorList>
            <person name="Gilroy R."/>
        </authorList>
    </citation>
    <scope>NUCLEOTIDE SEQUENCE</scope>
    <source>
        <strain evidence="3">ChiSxjej1B13-11774</strain>
    </source>
</reference>
<accession>A0A9D2JAA7</accession>
<dbReference type="PANTHER" id="PTHR45947:SF3">
    <property type="entry name" value="SULFOQUINOVOSYL TRANSFERASE SQD2"/>
    <property type="match status" value="1"/>
</dbReference>
<proteinExistence type="predicted"/>
<dbReference type="Proteomes" id="UP000824048">
    <property type="component" value="Unassembled WGS sequence"/>
</dbReference>
<dbReference type="Pfam" id="PF13439">
    <property type="entry name" value="Glyco_transf_4"/>
    <property type="match status" value="1"/>
</dbReference>
<feature type="domain" description="Glycosyl transferase family 1" evidence="1">
    <location>
        <begin position="191"/>
        <end position="349"/>
    </location>
</feature>
<evidence type="ECO:0000313" key="4">
    <source>
        <dbReference type="Proteomes" id="UP000824048"/>
    </source>
</evidence>
<feature type="domain" description="Glycosyltransferase subfamily 4-like N-terminal" evidence="2">
    <location>
        <begin position="14"/>
        <end position="181"/>
    </location>
</feature>
<evidence type="ECO:0000259" key="1">
    <source>
        <dbReference type="Pfam" id="PF00534"/>
    </source>
</evidence>
<name>A0A9D2JAA7_9FIRM</name>
<dbReference type="EMBL" id="DXBP01000019">
    <property type="protein sequence ID" value="HIZ41424.1"/>
    <property type="molecule type" value="Genomic_DNA"/>
</dbReference>
<protein>
    <submittedName>
        <fullName evidence="3">Glycosyltransferase family 4 protein</fullName>
    </submittedName>
</protein>
<dbReference type="CDD" id="cd03801">
    <property type="entry name" value="GT4_PimA-like"/>
    <property type="match status" value="1"/>
</dbReference>
<dbReference type="InterPro" id="IPR050194">
    <property type="entry name" value="Glycosyltransferase_grp1"/>
</dbReference>
<evidence type="ECO:0000259" key="2">
    <source>
        <dbReference type="Pfam" id="PF13439"/>
    </source>
</evidence>
<organism evidence="3 4">
    <name type="scientific">Candidatus Gemmiger excrementigallinarum</name>
    <dbReference type="NCBI Taxonomy" id="2838609"/>
    <lineage>
        <taxon>Bacteria</taxon>
        <taxon>Bacillati</taxon>
        <taxon>Bacillota</taxon>
        <taxon>Clostridia</taxon>
        <taxon>Eubacteriales</taxon>
        <taxon>Gemmiger</taxon>
    </lineage>
</organism>
<reference evidence="3" key="1">
    <citation type="journal article" date="2021" name="PeerJ">
        <title>Extensive microbial diversity within the chicken gut microbiome revealed by metagenomics and culture.</title>
        <authorList>
            <person name="Gilroy R."/>
            <person name="Ravi A."/>
            <person name="Getino M."/>
            <person name="Pursley I."/>
            <person name="Horton D.L."/>
            <person name="Alikhan N.F."/>
            <person name="Baker D."/>
            <person name="Gharbi K."/>
            <person name="Hall N."/>
            <person name="Watson M."/>
            <person name="Adriaenssens E.M."/>
            <person name="Foster-Nyarko E."/>
            <person name="Jarju S."/>
            <person name="Secka A."/>
            <person name="Antonio M."/>
            <person name="Oren A."/>
            <person name="Chaudhuri R.R."/>
            <person name="La Ragione R."/>
            <person name="Hildebrand F."/>
            <person name="Pallen M.J."/>
        </authorList>
    </citation>
    <scope>NUCLEOTIDE SEQUENCE</scope>
    <source>
        <strain evidence="3">ChiSxjej1B13-11774</strain>
    </source>
</reference>
<dbReference type="Pfam" id="PF00534">
    <property type="entry name" value="Glycos_transf_1"/>
    <property type="match status" value="1"/>
</dbReference>